<evidence type="ECO:0000256" key="7">
    <source>
        <dbReference type="PROSITE-ProRule" id="PRU00236"/>
    </source>
</evidence>
<dbReference type="PROSITE" id="PS50305">
    <property type="entry name" value="SIRTUIN"/>
    <property type="match status" value="1"/>
</dbReference>
<keyword evidence="3" id="KW-0479">Metal-binding</keyword>
<evidence type="ECO:0000256" key="3">
    <source>
        <dbReference type="ARBA" id="ARBA00022723"/>
    </source>
</evidence>
<evidence type="ECO:0000256" key="6">
    <source>
        <dbReference type="ARBA" id="ARBA00038170"/>
    </source>
</evidence>
<dbReference type="Pfam" id="PF02146">
    <property type="entry name" value="SIR2"/>
    <property type="match status" value="1"/>
</dbReference>
<proteinExistence type="inferred from homology"/>
<keyword evidence="2" id="KW-0808">Transferase</keyword>
<evidence type="ECO:0000256" key="4">
    <source>
        <dbReference type="ARBA" id="ARBA00022833"/>
    </source>
</evidence>
<evidence type="ECO:0000256" key="5">
    <source>
        <dbReference type="ARBA" id="ARBA00023027"/>
    </source>
</evidence>
<dbReference type="InterPro" id="IPR029035">
    <property type="entry name" value="DHS-like_NAD/FAD-binding_dom"/>
</dbReference>
<evidence type="ECO:0000313" key="10">
    <source>
        <dbReference type="EMBL" id="CAE0138913.1"/>
    </source>
</evidence>
<sequence length="460" mass="49055">MPDDRLTASSAECHGRTYGFEEERAKWEPTKLTMLSVGEARPGYNSMSASEYLDTDLVLRAKVNWLATLIERAKRPIYYCGAGLSTSAGIPDYASSKGSSVTARPQPSLEESLQQALANKAASKTSYKSPLCAQPALSHRVLVGLHRAGHMHRLVQQNHDGLPQKAGLPQHVMNEIHGACHSPDNPVVPMSGALRSDLFEDLLDCERSSDLTIAIGTSLCGMNADRVVSSVAARAAKGRALGAVVIGLQRTVLDADATLRIFAPIDTVFSLLAERMSLDVPPARPDGEYFCPPVLRAPGGLLPDPSDDSRYLLRGLAYDATGRRVARPTAADLVNSSCGCLKASEISTSDQSIDLDLRDGARVAIPTGMHAGATGEVDGTDREGNPRCRFQLRLKKGGNVRAPFAMLLGTWHLQAAADGSVEQLSVVNIPADDDMSPAAVSIRSLCNEYSADAAVPCPID</sequence>
<dbReference type="EC" id="2.3.1.286" evidence="1"/>
<name>A0A7S3BMX0_9EUKA</name>
<evidence type="ECO:0000259" key="9">
    <source>
        <dbReference type="PROSITE" id="PS50305"/>
    </source>
</evidence>
<dbReference type="GO" id="GO:0000122">
    <property type="term" value="P:negative regulation of transcription by RNA polymerase II"/>
    <property type="evidence" value="ECO:0007669"/>
    <property type="project" value="TreeGrafter"/>
</dbReference>
<accession>A0A7S3BMX0</accession>
<comment type="caution">
    <text evidence="7">Lacks conserved residue(s) required for the propagation of feature annotation.</text>
</comment>
<dbReference type="InterPro" id="IPR050134">
    <property type="entry name" value="NAD-dep_sirtuin_deacylases"/>
</dbReference>
<organism evidence="10">
    <name type="scientific">Haptolina ericina</name>
    <dbReference type="NCBI Taxonomy" id="156174"/>
    <lineage>
        <taxon>Eukaryota</taxon>
        <taxon>Haptista</taxon>
        <taxon>Haptophyta</taxon>
        <taxon>Prymnesiophyceae</taxon>
        <taxon>Prymnesiales</taxon>
        <taxon>Prymnesiaceae</taxon>
        <taxon>Haptolina</taxon>
    </lineage>
</organism>
<evidence type="ECO:0000256" key="2">
    <source>
        <dbReference type="ARBA" id="ARBA00022679"/>
    </source>
</evidence>
<feature type="domain" description="Deacetylase sirtuin-type" evidence="9">
    <location>
        <begin position="56"/>
        <end position="279"/>
    </location>
</feature>
<feature type="compositionally biased region" description="Polar residues" evidence="8">
    <location>
        <begin position="96"/>
        <end position="116"/>
    </location>
</feature>
<dbReference type="PANTHER" id="PTHR11085:SF12">
    <property type="entry name" value="NAD-DEPENDENT PROTEIN DEACYLASE SIRTUIN-6"/>
    <property type="match status" value="1"/>
</dbReference>
<keyword evidence="4" id="KW-0862">Zinc</keyword>
<gene>
    <name evidence="10" type="ORF">HERI1096_LOCUS32485</name>
</gene>
<keyword evidence="5" id="KW-0520">NAD</keyword>
<evidence type="ECO:0000256" key="8">
    <source>
        <dbReference type="SAM" id="MobiDB-lite"/>
    </source>
</evidence>
<protein>
    <recommendedName>
        <fullName evidence="1">protein acetyllysine N-acetyltransferase</fullName>
        <ecNumber evidence="1">2.3.1.286</ecNumber>
    </recommendedName>
</protein>
<dbReference type="GO" id="GO:0017136">
    <property type="term" value="F:histone deacetylase activity, NAD-dependent"/>
    <property type="evidence" value="ECO:0007669"/>
    <property type="project" value="TreeGrafter"/>
</dbReference>
<dbReference type="GO" id="GO:0003714">
    <property type="term" value="F:transcription corepressor activity"/>
    <property type="evidence" value="ECO:0007669"/>
    <property type="project" value="TreeGrafter"/>
</dbReference>
<dbReference type="AlphaFoldDB" id="A0A7S3BMX0"/>
<evidence type="ECO:0000256" key="1">
    <source>
        <dbReference type="ARBA" id="ARBA00012928"/>
    </source>
</evidence>
<dbReference type="GO" id="GO:0005634">
    <property type="term" value="C:nucleus"/>
    <property type="evidence" value="ECO:0007669"/>
    <property type="project" value="TreeGrafter"/>
</dbReference>
<comment type="similarity">
    <text evidence="6">Belongs to the sirtuin family. Class IV subfamily.</text>
</comment>
<dbReference type="GO" id="GO:0046872">
    <property type="term" value="F:metal ion binding"/>
    <property type="evidence" value="ECO:0007669"/>
    <property type="project" value="UniProtKB-KW"/>
</dbReference>
<dbReference type="Gene3D" id="3.40.50.1220">
    <property type="entry name" value="TPP-binding domain"/>
    <property type="match status" value="1"/>
</dbReference>
<dbReference type="SUPFAM" id="SSF52467">
    <property type="entry name" value="DHS-like NAD/FAD-binding domain"/>
    <property type="match status" value="1"/>
</dbReference>
<dbReference type="InterPro" id="IPR026590">
    <property type="entry name" value="Ssirtuin_cat_dom"/>
</dbReference>
<dbReference type="EMBL" id="HBHX01058857">
    <property type="protein sequence ID" value="CAE0138913.1"/>
    <property type="molecule type" value="Transcribed_RNA"/>
</dbReference>
<feature type="region of interest" description="Disordered" evidence="8">
    <location>
        <begin position="94"/>
        <end position="116"/>
    </location>
</feature>
<dbReference type="InterPro" id="IPR003000">
    <property type="entry name" value="Sirtuin"/>
</dbReference>
<dbReference type="PANTHER" id="PTHR11085">
    <property type="entry name" value="NAD-DEPENDENT PROTEIN DEACYLASE SIRTUIN-5, MITOCHONDRIAL-RELATED"/>
    <property type="match status" value="1"/>
</dbReference>
<dbReference type="GO" id="GO:0070403">
    <property type="term" value="F:NAD+ binding"/>
    <property type="evidence" value="ECO:0007669"/>
    <property type="project" value="InterPro"/>
</dbReference>
<reference evidence="10" key="1">
    <citation type="submission" date="2021-01" db="EMBL/GenBank/DDBJ databases">
        <authorList>
            <person name="Corre E."/>
            <person name="Pelletier E."/>
            <person name="Niang G."/>
            <person name="Scheremetjew M."/>
            <person name="Finn R."/>
            <person name="Kale V."/>
            <person name="Holt S."/>
            <person name="Cochrane G."/>
            <person name="Meng A."/>
            <person name="Brown T."/>
            <person name="Cohen L."/>
        </authorList>
    </citation>
    <scope>NUCLEOTIDE SEQUENCE</scope>
    <source>
        <strain evidence="10">CCMP281</strain>
    </source>
</reference>